<evidence type="ECO:0000256" key="1">
    <source>
        <dbReference type="ARBA" id="ARBA00006525"/>
    </source>
</evidence>
<dbReference type="AlphaFoldDB" id="A0A221MDH1"/>
<dbReference type="PANTHER" id="PTHR43022:SF1">
    <property type="entry name" value="PROTEIN SMF"/>
    <property type="match status" value="1"/>
</dbReference>
<dbReference type="SUPFAM" id="SSF102405">
    <property type="entry name" value="MCP/YpsA-like"/>
    <property type="match status" value="1"/>
</dbReference>
<dbReference type="EMBL" id="CP022437">
    <property type="protein sequence ID" value="ASN05738.1"/>
    <property type="molecule type" value="Genomic_DNA"/>
</dbReference>
<comment type="similarity">
    <text evidence="1">Belongs to the DprA/Smf family.</text>
</comment>
<sequence>MLAIDPTLSTIYNLTSSQISHQFFIPLQHARSLHQDLHNRTLQKDIKRDIDSYTILTVVDELYPIVLKTIKDSPLVLYTRGDVSLLQNTPALSVIGTRSPSRNALNKMKLILPKLIEENWVIVSGMAMGIDSYAHQFALGNNGKTIAVLGGGFHHIYPKQNVTLFDQLSNKGLVLSEYPPSQPPARFHFPERNRIISGLSFGTLVIEAKEKSGTLITVDQALDQGREVYAIPDSPTIPESIGCNRMIQDGAKLVIRPDDILEDWNMAKEIWINKS</sequence>
<protein>
    <submittedName>
        <fullName evidence="3">DNA-protecting protein DprA</fullName>
    </submittedName>
</protein>
<name>A0A221MDH1_9BACI</name>
<dbReference type="InterPro" id="IPR003488">
    <property type="entry name" value="DprA"/>
</dbReference>
<keyword evidence="4" id="KW-1185">Reference proteome</keyword>
<dbReference type="KEGG" id="vne:CFK40_12320"/>
<evidence type="ECO:0000313" key="3">
    <source>
        <dbReference type="EMBL" id="ASN05738.1"/>
    </source>
</evidence>
<accession>A0A221MDH1</accession>
<gene>
    <name evidence="3" type="primary">dprA</name>
    <name evidence="3" type="ORF">CFK40_12320</name>
</gene>
<dbReference type="Gene3D" id="3.40.50.450">
    <property type="match status" value="1"/>
</dbReference>
<organism evidence="3 4">
    <name type="scientific">Virgibacillus necropolis</name>
    <dbReference type="NCBI Taxonomy" id="163877"/>
    <lineage>
        <taxon>Bacteria</taxon>
        <taxon>Bacillati</taxon>
        <taxon>Bacillota</taxon>
        <taxon>Bacilli</taxon>
        <taxon>Bacillales</taxon>
        <taxon>Bacillaceae</taxon>
        <taxon>Virgibacillus</taxon>
    </lineage>
</organism>
<proteinExistence type="inferred from homology"/>
<dbReference type="PANTHER" id="PTHR43022">
    <property type="entry name" value="PROTEIN SMF"/>
    <property type="match status" value="1"/>
</dbReference>
<feature type="domain" description="Smf/DprA SLOG" evidence="2">
    <location>
        <begin position="55"/>
        <end position="264"/>
    </location>
</feature>
<dbReference type="InterPro" id="IPR057666">
    <property type="entry name" value="DrpA_SLOG"/>
</dbReference>
<reference evidence="3 4" key="1">
    <citation type="journal article" date="2003" name="Int. J. Syst. Evol. Microbiol.">
        <title>Virgibacillus carmonensis sp. nov., Virgibacillus necropolis sp. nov. and Virgibacillus picturae sp. nov., three novel species isolated from deteriorated mural paintings, transfer of the species of the genus salibacillus to Virgibacillus, as Virgibacillus marismortui comb. nov. and Virgibacillus salexigens comb. nov., and emended description of the genus Virgibacillus.</title>
        <authorList>
            <person name="Heyrman J."/>
            <person name="Logan N.A."/>
            <person name="Busse H.J."/>
            <person name="Balcaen A."/>
            <person name="Lebbe L."/>
            <person name="Rodriguez-Diaz M."/>
            <person name="Swings J."/>
            <person name="De Vos P."/>
        </authorList>
    </citation>
    <scope>NUCLEOTIDE SEQUENCE [LARGE SCALE GENOMIC DNA]</scope>
    <source>
        <strain evidence="3 4">LMG 19488</strain>
    </source>
</reference>
<dbReference type="NCBIfam" id="TIGR00732">
    <property type="entry name" value="dprA"/>
    <property type="match status" value="1"/>
</dbReference>
<dbReference type="GO" id="GO:0009294">
    <property type="term" value="P:DNA-mediated transformation"/>
    <property type="evidence" value="ECO:0007669"/>
    <property type="project" value="InterPro"/>
</dbReference>
<dbReference type="Pfam" id="PF02481">
    <property type="entry name" value="DNA_processg_A"/>
    <property type="match status" value="1"/>
</dbReference>
<dbReference type="Proteomes" id="UP000204391">
    <property type="component" value="Chromosome"/>
</dbReference>
<evidence type="ECO:0000259" key="2">
    <source>
        <dbReference type="Pfam" id="PF02481"/>
    </source>
</evidence>
<evidence type="ECO:0000313" key="4">
    <source>
        <dbReference type="Proteomes" id="UP000204391"/>
    </source>
</evidence>
<dbReference type="OrthoDB" id="9785707at2"/>